<dbReference type="EMBL" id="JAMKFB020000002">
    <property type="protein sequence ID" value="KAL0200221.1"/>
    <property type="molecule type" value="Genomic_DNA"/>
</dbReference>
<name>A0ABD0RQF7_CIRMR</name>
<accession>A0ABD0RQF7</accession>
<keyword evidence="2" id="KW-1185">Reference proteome</keyword>
<reference evidence="1 2" key="1">
    <citation type="submission" date="2024-05" db="EMBL/GenBank/DDBJ databases">
        <title>Genome sequencing and assembly of Indian major carp, Cirrhinus mrigala (Hamilton, 1822).</title>
        <authorList>
            <person name="Mohindra V."/>
            <person name="Chowdhury L.M."/>
            <person name="Lal K."/>
            <person name="Jena J.K."/>
        </authorList>
    </citation>
    <scope>NUCLEOTIDE SEQUENCE [LARGE SCALE GENOMIC DNA]</scope>
    <source>
        <strain evidence="1">CM1030</strain>
        <tissue evidence="1">Blood</tissue>
    </source>
</reference>
<evidence type="ECO:0000313" key="1">
    <source>
        <dbReference type="EMBL" id="KAL0200221.1"/>
    </source>
</evidence>
<proteinExistence type="predicted"/>
<evidence type="ECO:0000313" key="2">
    <source>
        <dbReference type="Proteomes" id="UP001529510"/>
    </source>
</evidence>
<comment type="caution">
    <text evidence="1">The sequence shown here is derived from an EMBL/GenBank/DDBJ whole genome shotgun (WGS) entry which is preliminary data.</text>
</comment>
<protein>
    <submittedName>
        <fullName evidence="1">Uncharacterized protein</fullName>
    </submittedName>
</protein>
<feature type="non-terminal residue" evidence="1">
    <location>
        <position position="1"/>
    </location>
</feature>
<sequence>SDPTSEPSLSTGPQGLKHFLNRKLECENRPADPERLFQRCFTAAVTRVNVEGPT</sequence>
<gene>
    <name evidence="1" type="ORF">M9458_003408</name>
</gene>
<organism evidence="1 2">
    <name type="scientific">Cirrhinus mrigala</name>
    <name type="common">Mrigala</name>
    <dbReference type="NCBI Taxonomy" id="683832"/>
    <lineage>
        <taxon>Eukaryota</taxon>
        <taxon>Metazoa</taxon>
        <taxon>Chordata</taxon>
        <taxon>Craniata</taxon>
        <taxon>Vertebrata</taxon>
        <taxon>Euteleostomi</taxon>
        <taxon>Actinopterygii</taxon>
        <taxon>Neopterygii</taxon>
        <taxon>Teleostei</taxon>
        <taxon>Ostariophysi</taxon>
        <taxon>Cypriniformes</taxon>
        <taxon>Cyprinidae</taxon>
        <taxon>Labeoninae</taxon>
        <taxon>Labeonini</taxon>
        <taxon>Cirrhinus</taxon>
    </lineage>
</organism>
<dbReference type="AlphaFoldDB" id="A0ABD0RQF7"/>
<dbReference type="Proteomes" id="UP001529510">
    <property type="component" value="Unassembled WGS sequence"/>
</dbReference>